<evidence type="ECO:0000313" key="10">
    <source>
        <dbReference type="EMBL" id="MPM19209.1"/>
    </source>
</evidence>
<evidence type="ECO:0000256" key="4">
    <source>
        <dbReference type="ARBA" id="ARBA00022989"/>
    </source>
</evidence>
<feature type="transmembrane region" description="Helical" evidence="6">
    <location>
        <begin position="247"/>
        <end position="264"/>
    </location>
</feature>
<sequence>MKKVININFQGQVIAIEETAYELLKQYIDSLKKYFSREEGGEEIVNDIENRIAELFGNRLKLGINCITDEDVQSIISSIGRPEDFDTEYQESVYAYGETPFEQFASTSEQPKSEPDGSERRQTLYRNANDKIIAGVCSGLAHYFKIDPVWMRIVFVVLFSVLFWVYLILWIVLKPKVLETNVARRLYRNPNDRFLGGVCGGIAAYFKIDTWIPRLLFAAPLFLNLMGMISIPFFPWNRFFDNVDFNWNINMSVVVIYAVLWVIIPRATTVKQKLEMMGEEEYIKSIRETVSDNVASVKSKTDDGDNYTKPYAATAAVAGDPEKVSLDAMPPEPPRFHAAKASANATAGSGNTGCLNALGILFKIIFFAFAGIFAVVTTGMMIAFLVAGTKFVPLKSLFIDQGYENTLLWLSAGLLFAVPIISIIVWIVRRSMKAKSRPVIGVVSIIVWVVGIFSATMLGFKVAEKFSVESSAENVQALSAFSGDKLYVDMAVYPSDYYSFSRNFGPGSDLDNFPYYTINEDSLLFSNIKLQIVQSQDSLYYVRTISSSSERDLKIARKNAGEFTYPLQQQDSLLFLPEFFSAPISQGFRLQGMIVEIAVPLGKKIEIDERLDDYDNFTSNSSVRRKLKKSRNNKTFDWDYGEEYILENGGLNKTVILTDSI</sequence>
<evidence type="ECO:0000259" key="7">
    <source>
        <dbReference type="Pfam" id="PF04024"/>
    </source>
</evidence>
<dbReference type="GO" id="GO:0005886">
    <property type="term" value="C:plasma membrane"/>
    <property type="evidence" value="ECO:0007669"/>
    <property type="project" value="UniProtKB-SubCell"/>
</dbReference>
<feature type="transmembrane region" description="Helical" evidence="6">
    <location>
        <begin position="215"/>
        <end position="235"/>
    </location>
</feature>
<evidence type="ECO:0000256" key="2">
    <source>
        <dbReference type="ARBA" id="ARBA00022475"/>
    </source>
</evidence>
<dbReference type="InterPro" id="IPR054319">
    <property type="entry name" value="PspC-rel_ToastRack"/>
</dbReference>
<evidence type="ECO:0000256" key="6">
    <source>
        <dbReference type="SAM" id="Phobius"/>
    </source>
</evidence>
<dbReference type="Pfam" id="PF04024">
    <property type="entry name" value="PspC"/>
    <property type="match status" value="2"/>
</dbReference>
<evidence type="ECO:0000256" key="5">
    <source>
        <dbReference type="ARBA" id="ARBA00023136"/>
    </source>
</evidence>
<feature type="transmembrane region" description="Helical" evidence="6">
    <location>
        <begin position="439"/>
        <end position="460"/>
    </location>
</feature>
<dbReference type="AlphaFoldDB" id="A0A644XSZ4"/>
<dbReference type="PANTHER" id="PTHR33885">
    <property type="entry name" value="PHAGE SHOCK PROTEIN C"/>
    <property type="match status" value="1"/>
</dbReference>
<dbReference type="InterPro" id="IPR052027">
    <property type="entry name" value="PspC"/>
</dbReference>
<proteinExistence type="predicted"/>
<dbReference type="Pfam" id="PF22744">
    <property type="entry name" value="Toast-rack_PspC-Cterm"/>
    <property type="match status" value="1"/>
</dbReference>
<feature type="transmembrane region" description="Helical" evidence="6">
    <location>
        <begin position="407"/>
        <end position="427"/>
    </location>
</feature>
<dbReference type="InterPro" id="IPR007168">
    <property type="entry name" value="Phageshock_PspC_N"/>
</dbReference>
<dbReference type="EMBL" id="VSSQ01003132">
    <property type="protein sequence ID" value="MPM19209.1"/>
    <property type="molecule type" value="Genomic_DNA"/>
</dbReference>
<organism evidence="10">
    <name type="scientific">bioreactor metagenome</name>
    <dbReference type="NCBI Taxonomy" id="1076179"/>
    <lineage>
        <taxon>unclassified sequences</taxon>
        <taxon>metagenomes</taxon>
        <taxon>ecological metagenomes</taxon>
    </lineage>
</organism>
<dbReference type="InterPro" id="IPR054321">
    <property type="entry name" value="PspC-rel_TM"/>
</dbReference>
<gene>
    <name evidence="10" type="ORF">SDC9_65627</name>
</gene>
<feature type="domain" description="PspC-related transmembrane region" evidence="8">
    <location>
        <begin position="352"/>
        <end position="466"/>
    </location>
</feature>
<evidence type="ECO:0008006" key="11">
    <source>
        <dbReference type="Google" id="ProtNLM"/>
    </source>
</evidence>
<protein>
    <recommendedName>
        <fullName evidence="11">Phage shock protein PspC N-terminal domain-containing protein</fullName>
    </recommendedName>
</protein>
<evidence type="ECO:0000259" key="8">
    <source>
        <dbReference type="Pfam" id="PF22571"/>
    </source>
</evidence>
<keyword evidence="5 6" id="KW-0472">Membrane</keyword>
<comment type="subcellular location">
    <subcellularLocation>
        <location evidence="1">Cell membrane</location>
        <topology evidence="1">Single-pass membrane protein</topology>
    </subcellularLocation>
</comment>
<feature type="domain" description="PspC-related ToastRack" evidence="9">
    <location>
        <begin position="520"/>
        <end position="636"/>
    </location>
</feature>
<evidence type="ECO:0000256" key="1">
    <source>
        <dbReference type="ARBA" id="ARBA00004162"/>
    </source>
</evidence>
<evidence type="ECO:0000259" key="9">
    <source>
        <dbReference type="Pfam" id="PF22744"/>
    </source>
</evidence>
<keyword evidence="2" id="KW-1003">Cell membrane</keyword>
<evidence type="ECO:0000256" key="3">
    <source>
        <dbReference type="ARBA" id="ARBA00022692"/>
    </source>
</evidence>
<dbReference type="Pfam" id="PF22571">
    <property type="entry name" value="LiaI-LiaF-TM_PspC"/>
    <property type="match status" value="1"/>
</dbReference>
<accession>A0A644XSZ4</accession>
<name>A0A644XSZ4_9ZZZZ</name>
<feature type="transmembrane region" description="Helical" evidence="6">
    <location>
        <begin position="153"/>
        <end position="173"/>
    </location>
</feature>
<feature type="domain" description="Phage shock protein PspC N-terminal" evidence="7">
    <location>
        <begin position="123"/>
        <end position="175"/>
    </location>
</feature>
<feature type="domain" description="Phage shock protein PspC N-terminal" evidence="7">
    <location>
        <begin position="184"/>
        <end position="266"/>
    </location>
</feature>
<keyword evidence="4 6" id="KW-1133">Transmembrane helix</keyword>
<keyword evidence="3 6" id="KW-0812">Transmembrane</keyword>
<feature type="transmembrane region" description="Helical" evidence="6">
    <location>
        <begin position="364"/>
        <end position="387"/>
    </location>
</feature>
<comment type="caution">
    <text evidence="10">The sequence shown here is derived from an EMBL/GenBank/DDBJ whole genome shotgun (WGS) entry which is preliminary data.</text>
</comment>
<dbReference type="PANTHER" id="PTHR33885:SF3">
    <property type="entry name" value="PHAGE SHOCK PROTEIN C"/>
    <property type="match status" value="1"/>
</dbReference>
<reference evidence="10" key="1">
    <citation type="submission" date="2019-08" db="EMBL/GenBank/DDBJ databases">
        <authorList>
            <person name="Kucharzyk K."/>
            <person name="Murdoch R.W."/>
            <person name="Higgins S."/>
            <person name="Loffler F."/>
        </authorList>
    </citation>
    <scope>NUCLEOTIDE SEQUENCE</scope>
</reference>